<comment type="caution">
    <text evidence="1">The sequence shown here is derived from an EMBL/GenBank/DDBJ whole genome shotgun (WGS) entry which is preliminary data.</text>
</comment>
<proteinExistence type="predicted"/>
<evidence type="ECO:0000313" key="2">
    <source>
        <dbReference type="Proteomes" id="UP000284403"/>
    </source>
</evidence>
<reference evidence="1 2" key="1">
    <citation type="journal article" date="2018" name="BMC Genomics">
        <title>Genomic comparison of Trypanosoma conorhini and Trypanosoma rangeli to Trypanosoma cruzi strains of high and low virulence.</title>
        <authorList>
            <person name="Bradwell K.R."/>
            <person name="Koparde V.N."/>
            <person name="Matveyev A.V."/>
            <person name="Serrano M.G."/>
            <person name="Alves J.M."/>
            <person name="Parikh H."/>
            <person name="Huang B."/>
            <person name="Lee V."/>
            <person name="Espinosa-Alvarez O."/>
            <person name="Ortiz P.A."/>
            <person name="Costa-Martins A.G."/>
            <person name="Teixeira M.M."/>
            <person name="Buck G.A."/>
        </authorList>
    </citation>
    <scope>NUCLEOTIDE SEQUENCE [LARGE SCALE GENOMIC DNA]</scope>
    <source>
        <strain evidence="1 2">025E</strain>
    </source>
</reference>
<dbReference type="AlphaFoldDB" id="A0A3R7P8C9"/>
<accession>A0A3R7P8C9</accession>
<protein>
    <submittedName>
        <fullName evidence="1">Uncharacterized protein</fullName>
    </submittedName>
</protein>
<dbReference type="Proteomes" id="UP000284403">
    <property type="component" value="Unassembled WGS sequence"/>
</dbReference>
<sequence>MSPDKKALDTQGTVVSHPSCLLPAAPARLKGIVIVCHDFEFHSTGSKEKLLGTCASEIPAGCGGVVNDVRALCGRNGDYLNASSEYVLRHGLHYHSCQEYQQGYRLMRTPRRNRHTTMEAPVCLTHKVPRAILRIQVLTSHAVRSPLQALL</sequence>
<evidence type="ECO:0000313" key="1">
    <source>
        <dbReference type="EMBL" id="RNF14360.1"/>
    </source>
</evidence>
<dbReference type="EMBL" id="MKKU01000367">
    <property type="protein sequence ID" value="RNF14360.1"/>
    <property type="molecule type" value="Genomic_DNA"/>
</dbReference>
<organism evidence="1 2">
    <name type="scientific">Trypanosoma conorhini</name>
    <dbReference type="NCBI Taxonomy" id="83891"/>
    <lineage>
        <taxon>Eukaryota</taxon>
        <taxon>Discoba</taxon>
        <taxon>Euglenozoa</taxon>
        <taxon>Kinetoplastea</taxon>
        <taxon>Metakinetoplastina</taxon>
        <taxon>Trypanosomatida</taxon>
        <taxon>Trypanosomatidae</taxon>
        <taxon>Trypanosoma</taxon>
    </lineage>
</organism>
<dbReference type="GeneID" id="40319529"/>
<keyword evidence="2" id="KW-1185">Reference proteome</keyword>
<gene>
    <name evidence="1" type="ORF">Tco025E_05918</name>
</gene>
<dbReference type="RefSeq" id="XP_029227127.1">
    <property type="nucleotide sequence ID" value="XM_029372808.1"/>
</dbReference>
<name>A0A3R7P8C9_9TRYP</name>